<comment type="caution">
    <text evidence="2">The sequence shown here is derived from an EMBL/GenBank/DDBJ whole genome shotgun (WGS) entry which is preliminary data.</text>
</comment>
<keyword evidence="1" id="KW-1133">Transmembrane helix</keyword>
<protein>
    <submittedName>
        <fullName evidence="2">Uncharacterized protein</fullName>
    </submittedName>
</protein>
<feature type="transmembrane region" description="Helical" evidence="1">
    <location>
        <begin position="48"/>
        <end position="73"/>
    </location>
</feature>
<accession>A0ABV2A5C6</accession>
<name>A0ABV2A5C6_9GAMM</name>
<proteinExistence type="predicted"/>
<evidence type="ECO:0000313" key="3">
    <source>
        <dbReference type="Proteomes" id="UP001465331"/>
    </source>
</evidence>
<keyword evidence="1" id="KW-0812">Transmembrane</keyword>
<dbReference type="Proteomes" id="UP001465331">
    <property type="component" value="Unassembled WGS sequence"/>
</dbReference>
<keyword evidence="3" id="KW-1185">Reference proteome</keyword>
<organism evidence="2 3">
    <name type="scientific">Sinimarinibacterium thermocellulolyticum</name>
    <dbReference type="NCBI Taxonomy" id="3170016"/>
    <lineage>
        <taxon>Bacteria</taxon>
        <taxon>Pseudomonadati</taxon>
        <taxon>Pseudomonadota</taxon>
        <taxon>Gammaproteobacteria</taxon>
        <taxon>Nevskiales</taxon>
        <taxon>Nevskiaceae</taxon>
        <taxon>Sinimarinibacterium</taxon>
    </lineage>
</organism>
<sequence length="79" mass="8642">MTTIFMLVVGIGLLVAAYRGYVKGEIRAGRSGFKLYTPTREDNPLAFHFFLALYLLGGFALLIWGVLVLAGVADPLPLR</sequence>
<evidence type="ECO:0000256" key="1">
    <source>
        <dbReference type="SAM" id="Phobius"/>
    </source>
</evidence>
<keyword evidence="1" id="KW-0472">Membrane</keyword>
<dbReference type="RefSeq" id="WP_352886361.1">
    <property type="nucleotide sequence ID" value="NZ_JBEPIJ010000001.1"/>
</dbReference>
<reference evidence="2 3" key="1">
    <citation type="submission" date="2024-06" db="EMBL/GenBank/DDBJ databases">
        <authorList>
            <person name="Li Z."/>
            <person name="Jiang Y."/>
        </authorList>
    </citation>
    <scope>NUCLEOTIDE SEQUENCE [LARGE SCALE GENOMIC DNA]</scope>
    <source>
        <strain evidence="2 3">HSW-8</strain>
    </source>
</reference>
<dbReference type="EMBL" id="JBEPIJ010000001">
    <property type="protein sequence ID" value="MES0872467.1"/>
    <property type="molecule type" value="Genomic_DNA"/>
</dbReference>
<gene>
    <name evidence="2" type="ORF">ABSH63_00345</name>
</gene>
<evidence type="ECO:0000313" key="2">
    <source>
        <dbReference type="EMBL" id="MES0872467.1"/>
    </source>
</evidence>